<dbReference type="RefSeq" id="WP_135671272.1">
    <property type="nucleotide sequence ID" value="NZ_RQGN01000062.1"/>
</dbReference>
<dbReference type="AlphaFoldDB" id="A0A5F2B809"/>
<keyword evidence="1" id="KW-0238">DNA-binding</keyword>
<sequence length="278" mass="31793">MTLVRQKVFLILCFALFCFVSKIDAKSILLKNGRKITNVDVKPIANGFEIIYRNGKKETVSLKEVQKIFISNDLPTKIRFKENQKDKSEITQISNQVPTRIPSDREKNFEEKQVPIVPKQKSGASVFAEGLIPGWSRLVRNDSNSLKSLGFFLIFAELFLAYESYIYLSPAQSFVKSSVYVPPTPTELAALSLNDTRITNVVLLNRIHWESSQVVLTNGRLMQRGLYEEERRTYVSAFVFVLILDAFLGYKFENWNVVPSLNVSFREKEMSGGITVRF</sequence>
<evidence type="ECO:0000313" key="2">
    <source>
        <dbReference type="Proteomes" id="UP000298429"/>
    </source>
</evidence>
<gene>
    <name evidence="1" type="ORF">EHQ76_12760</name>
</gene>
<proteinExistence type="predicted"/>
<comment type="caution">
    <text evidence="1">The sequence shown here is derived from an EMBL/GenBank/DDBJ whole genome shotgun (WGS) entry which is preliminary data.</text>
</comment>
<accession>A0A5F2B809</accession>
<dbReference type="NCBIfam" id="NF047433">
    <property type="entry name" value="Lepto_7_Nterm"/>
    <property type="match status" value="1"/>
</dbReference>
<protein>
    <submittedName>
        <fullName evidence="1">DNA-binding protein</fullName>
    </submittedName>
</protein>
<name>A0A5F2B809_9LEPT</name>
<dbReference type="Proteomes" id="UP000298429">
    <property type="component" value="Unassembled WGS sequence"/>
</dbReference>
<dbReference type="GO" id="GO:0003677">
    <property type="term" value="F:DNA binding"/>
    <property type="evidence" value="ECO:0007669"/>
    <property type="project" value="UniProtKB-KW"/>
</dbReference>
<evidence type="ECO:0000313" key="1">
    <source>
        <dbReference type="EMBL" id="TGM00150.1"/>
    </source>
</evidence>
<organism evidence="1 2">
    <name type="scientific">Leptospira barantonii</name>
    <dbReference type="NCBI Taxonomy" id="2023184"/>
    <lineage>
        <taxon>Bacteria</taxon>
        <taxon>Pseudomonadati</taxon>
        <taxon>Spirochaetota</taxon>
        <taxon>Spirochaetia</taxon>
        <taxon>Leptospirales</taxon>
        <taxon>Leptospiraceae</taxon>
        <taxon>Leptospira</taxon>
    </lineage>
</organism>
<dbReference type="OrthoDB" id="343963at2"/>
<reference evidence="1 2" key="1">
    <citation type="journal article" date="2019" name="PLoS Negl. Trop. Dis.">
        <title>Revisiting the worldwide diversity of Leptospira species in the environment.</title>
        <authorList>
            <person name="Vincent A.T."/>
            <person name="Schiettekatte O."/>
            <person name="Bourhy P."/>
            <person name="Veyrier F.J."/>
            <person name="Picardeau M."/>
        </authorList>
    </citation>
    <scope>NUCLEOTIDE SEQUENCE [LARGE SCALE GENOMIC DNA]</scope>
    <source>
        <strain evidence="1 2">201702444</strain>
    </source>
</reference>
<dbReference type="EMBL" id="RQGN01000062">
    <property type="protein sequence ID" value="TGM00150.1"/>
    <property type="molecule type" value="Genomic_DNA"/>
</dbReference>